<feature type="active site" evidence="7">
    <location>
        <position position="260"/>
    </location>
</feature>
<comment type="similarity">
    <text evidence="2 6">Belongs to the citrate synthase family.</text>
</comment>
<dbReference type="AlphaFoldDB" id="A0A2A9HFZ6"/>
<comment type="caution">
    <text evidence="8">The sequence shown here is derived from an EMBL/GenBank/DDBJ whole genome shotgun (WGS) entry which is preliminary data.</text>
</comment>
<dbReference type="InterPro" id="IPR016143">
    <property type="entry name" value="Citrate_synth-like_sm_a-sub"/>
</dbReference>
<dbReference type="Gene3D" id="1.10.230.10">
    <property type="entry name" value="Cytochrome P450-Terp, domain 2"/>
    <property type="match status" value="1"/>
</dbReference>
<dbReference type="InterPro" id="IPR036969">
    <property type="entry name" value="Citrate_synthase_sf"/>
</dbReference>
<dbReference type="NCBIfam" id="TIGR01800">
    <property type="entry name" value="cit_synth_II"/>
    <property type="match status" value="1"/>
</dbReference>
<name>A0A2A9HFZ6_TEPT2</name>
<sequence length="377" mass="42241">MTEVIARGLEGVNVTATKLCRIDGQKGELIYAGYNIFDLAEHSTFEETAFLLWNLRLPTRDELEQLKADLRRERPLSDLNARVQREIVGKIRPMRALEISVIIAGALDPKSSDLSQEQLKKTAALLTARMPTVLAQYHRLRQGLDPVPPRDDLGHAANFLWMLKGEEPNELEARVFDVAMILHAEHEMNASTFSALVTASTLSDMYSAIASAIGTLKGPLHGGANEAVYRTLEAIGTEENIPRYVDDLLARGERVMGIGHRVYKTTDPRAIILEQLGHKLAATSPDRKYFDLSLKLRDYLAKKLEGKPLYPNVDFFSASVYKMLGIPSDLYTPIFAMSRIAGWTAHLLEQYADNRLVRPNALYEGADPRPYVPLEQR</sequence>
<evidence type="ECO:0000256" key="4">
    <source>
        <dbReference type="ARBA" id="ARBA00022679"/>
    </source>
</evidence>
<dbReference type="GO" id="GO:0006099">
    <property type="term" value="P:tricarboxylic acid cycle"/>
    <property type="evidence" value="ECO:0007669"/>
    <property type="project" value="UniProtKB-UniPathway"/>
</dbReference>
<keyword evidence="4 6" id="KW-0808">Transferase</keyword>
<evidence type="ECO:0000256" key="1">
    <source>
        <dbReference type="ARBA" id="ARBA00005163"/>
    </source>
</evidence>
<keyword evidence="3" id="KW-0816">Tricarboxylic acid cycle</keyword>
<dbReference type="PIRSF" id="PIRSF001369">
    <property type="entry name" value="Citrate_synth"/>
    <property type="match status" value="1"/>
</dbReference>
<keyword evidence="9" id="KW-1185">Reference proteome</keyword>
<evidence type="ECO:0000313" key="9">
    <source>
        <dbReference type="Proteomes" id="UP000223071"/>
    </source>
</evidence>
<evidence type="ECO:0000256" key="2">
    <source>
        <dbReference type="ARBA" id="ARBA00010566"/>
    </source>
</evidence>
<comment type="pathway">
    <text evidence="1">Carbohydrate metabolism; tricarboxylic acid cycle.</text>
</comment>
<dbReference type="InterPro" id="IPR011278">
    <property type="entry name" value="2-MeCitrate/Citrate_synth_II"/>
</dbReference>
<evidence type="ECO:0000256" key="3">
    <source>
        <dbReference type="ARBA" id="ARBA00022532"/>
    </source>
</evidence>
<feature type="active site" evidence="7">
    <location>
        <position position="314"/>
    </location>
</feature>
<dbReference type="InterPro" id="IPR024176">
    <property type="entry name" value="Citrate_synthase_bac-typ"/>
</dbReference>
<dbReference type="UniPathway" id="UPA00223"/>
<dbReference type="GO" id="GO:0005829">
    <property type="term" value="C:cytosol"/>
    <property type="evidence" value="ECO:0007669"/>
    <property type="project" value="TreeGrafter"/>
</dbReference>
<dbReference type="RefSeq" id="WP_098503477.1">
    <property type="nucleotide sequence ID" value="NZ_PDJQ01000001.1"/>
</dbReference>
<dbReference type="GO" id="GO:0005975">
    <property type="term" value="P:carbohydrate metabolic process"/>
    <property type="evidence" value="ECO:0007669"/>
    <property type="project" value="TreeGrafter"/>
</dbReference>
<reference evidence="8 9" key="1">
    <citation type="submission" date="2017-09" db="EMBL/GenBank/DDBJ databases">
        <title>Sequencing the genomes of two abundant thermophiles in Great Basin hot springs: Thermocrinis jamiesonii and novel Chloroflexi Thermoflexus hugenholtzii.</title>
        <authorList>
            <person name="Hedlund B."/>
        </authorList>
    </citation>
    <scope>NUCLEOTIDE SEQUENCE [LARGE SCALE GENOMIC DNA]</scope>
    <source>
        <strain evidence="8 9">G233</strain>
    </source>
</reference>
<protein>
    <recommendedName>
        <fullName evidence="6">Citrate synthase</fullName>
    </recommendedName>
</protein>
<dbReference type="SUPFAM" id="SSF48256">
    <property type="entry name" value="Citrate synthase"/>
    <property type="match status" value="1"/>
</dbReference>
<dbReference type="InterPro" id="IPR002020">
    <property type="entry name" value="Citrate_synthase"/>
</dbReference>
<dbReference type="GO" id="GO:0036440">
    <property type="term" value="F:citrate synthase activity"/>
    <property type="evidence" value="ECO:0007669"/>
    <property type="project" value="UniProtKB-EC"/>
</dbReference>
<accession>A0A2A9HFZ6</accession>
<dbReference type="PANTHER" id="PTHR11739:SF4">
    <property type="entry name" value="CITRATE SYNTHASE, PEROXISOMAL"/>
    <property type="match status" value="1"/>
</dbReference>
<dbReference type="Gene3D" id="1.10.580.10">
    <property type="entry name" value="Citrate Synthase, domain 1"/>
    <property type="match status" value="1"/>
</dbReference>
<evidence type="ECO:0000256" key="6">
    <source>
        <dbReference type="PIRNR" id="PIRNR001369"/>
    </source>
</evidence>
<dbReference type="Proteomes" id="UP000223071">
    <property type="component" value="Unassembled WGS sequence"/>
</dbReference>
<evidence type="ECO:0000256" key="5">
    <source>
        <dbReference type="ARBA" id="ARBA00049288"/>
    </source>
</evidence>
<proteinExistence type="inferred from homology"/>
<dbReference type="EMBL" id="PDJQ01000001">
    <property type="protein sequence ID" value="PFG74061.1"/>
    <property type="molecule type" value="Genomic_DNA"/>
</dbReference>
<dbReference type="InterPro" id="IPR016142">
    <property type="entry name" value="Citrate_synth-like_lrg_a-sub"/>
</dbReference>
<dbReference type="PRINTS" id="PR00143">
    <property type="entry name" value="CITRTSNTHASE"/>
</dbReference>
<dbReference type="Pfam" id="PF00285">
    <property type="entry name" value="Citrate_synt"/>
    <property type="match status" value="1"/>
</dbReference>
<dbReference type="PANTHER" id="PTHR11739">
    <property type="entry name" value="CITRATE SYNTHASE"/>
    <property type="match status" value="1"/>
</dbReference>
<organism evidence="8 9">
    <name type="scientific">Tepidiforma thermophila (strain KCTC 52669 / CGMCC 1.13589 / G233)</name>
    <dbReference type="NCBI Taxonomy" id="2761530"/>
    <lineage>
        <taxon>Bacteria</taxon>
        <taxon>Bacillati</taxon>
        <taxon>Chloroflexota</taxon>
        <taxon>Tepidiformia</taxon>
        <taxon>Tepidiformales</taxon>
        <taxon>Tepidiformaceae</taxon>
        <taxon>Tepidiforma</taxon>
    </lineage>
</organism>
<gene>
    <name evidence="8" type="ORF">A9A59_1269</name>
</gene>
<comment type="catalytic activity">
    <reaction evidence="5">
        <text>oxaloacetate + acetyl-CoA + H2O = citrate + CoA + H(+)</text>
        <dbReference type="Rhea" id="RHEA:16845"/>
        <dbReference type="ChEBI" id="CHEBI:15377"/>
        <dbReference type="ChEBI" id="CHEBI:15378"/>
        <dbReference type="ChEBI" id="CHEBI:16452"/>
        <dbReference type="ChEBI" id="CHEBI:16947"/>
        <dbReference type="ChEBI" id="CHEBI:57287"/>
        <dbReference type="ChEBI" id="CHEBI:57288"/>
        <dbReference type="EC" id="2.3.3.16"/>
    </reaction>
</comment>
<evidence type="ECO:0000256" key="7">
    <source>
        <dbReference type="PIRSR" id="PIRSR001369-1"/>
    </source>
</evidence>
<evidence type="ECO:0000313" key="8">
    <source>
        <dbReference type="EMBL" id="PFG74061.1"/>
    </source>
</evidence>